<dbReference type="GO" id="GO:0003700">
    <property type="term" value="F:DNA-binding transcription factor activity"/>
    <property type="evidence" value="ECO:0007669"/>
    <property type="project" value="InterPro"/>
</dbReference>
<dbReference type="STRING" id="993073.AS029_03100"/>
<proteinExistence type="predicted"/>
<dbReference type="InterPro" id="IPR035418">
    <property type="entry name" value="AraC-bd_2"/>
</dbReference>
<name>A0A1G6GZH5_9MICO</name>
<evidence type="ECO:0000256" key="3">
    <source>
        <dbReference type="ARBA" id="ARBA00023163"/>
    </source>
</evidence>
<dbReference type="InterPro" id="IPR020449">
    <property type="entry name" value="Tscrpt_reg_AraC-type_HTH"/>
</dbReference>
<dbReference type="OrthoDB" id="9799345at2"/>
<dbReference type="InterPro" id="IPR009057">
    <property type="entry name" value="Homeodomain-like_sf"/>
</dbReference>
<dbReference type="Gene3D" id="1.10.10.60">
    <property type="entry name" value="Homeodomain-like"/>
    <property type="match status" value="1"/>
</dbReference>
<evidence type="ECO:0000259" key="4">
    <source>
        <dbReference type="PROSITE" id="PS01124"/>
    </source>
</evidence>
<evidence type="ECO:0000256" key="1">
    <source>
        <dbReference type="ARBA" id="ARBA00023015"/>
    </source>
</evidence>
<dbReference type="SUPFAM" id="SSF46689">
    <property type="entry name" value="Homeodomain-like"/>
    <property type="match status" value="1"/>
</dbReference>
<organism evidence="5 6">
    <name type="scientific">Microbacterium enclense</name>
    <dbReference type="NCBI Taxonomy" id="993073"/>
    <lineage>
        <taxon>Bacteria</taxon>
        <taxon>Bacillati</taxon>
        <taxon>Actinomycetota</taxon>
        <taxon>Actinomycetes</taxon>
        <taxon>Micrococcales</taxon>
        <taxon>Microbacteriaceae</taxon>
        <taxon>Microbacterium</taxon>
    </lineage>
</organism>
<dbReference type="Proteomes" id="UP000183203">
    <property type="component" value="Unassembled WGS sequence"/>
</dbReference>
<keyword evidence="3" id="KW-0804">Transcription</keyword>
<evidence type="ECO:0000313" key="6">
    <source>
        <dbReference type="Proteomes" id="UP000183203"/>
    </source>
</evidence>
<dbReference type="AlphaFoldDB" id="A0A1G6GZH5"/>
<protein>
    <submittedName>
        <fullName evidence="5">AraC-type DNA-binding protein</fullName>
    </submittedName>
</protein>
<reference evidence="5 6" key="1">
    <citation type="submission" date="2016-09" db="EMBL/GenBank/DDBJ databases">
        <authorList>
            <person name="Capua I."/>
            <person name="De Benedictis P."/>
            <person name="Joannis T."/>
            <person name="Lombin L.H."/>
            <person name="Cattoli G."/>
        </authorList>
    </citation>
    <scope>NUCLEOTIDE SEQUENCE [LARGE SCALE GENOMIC DNA]</scope>
    <source>
        <strain evidence="5 6">NIO-1002</strain>
    </source>
</reference>
<dbReference type="PANTHER" id="PTHR46796">
    <property type="entry name" value="HTH-TYPE TRANSCRIPTIONAL ACTIVATOR RHAS-RELATED"/>
    <property type="match status" value="1"/>
</dbReference>
<sequence>MSIVTTRPRSGVTAIHAADLTAFRAAVDDSFVPLHVTAADPDRFRGSIRAASADGIHVSTVAASAHVVERTPDLIARADGPAVKMSLMLAGTGLLVQDGREALLRPGDFAVYDTSRPYTLTFSGDFRTIVTMFAPSALPLPSSALSQLTAVRVPGDGGLGGVVAPFLAQLGTHLDQVASPSGSRLVHTALDLLTTVYAHELGADVAASDPHAALRRRVEQHIDTHLAAPDLGPGTIAAAHYISTRHLHTLFQGQGTTVAALIRTRRLERCRRELTDPLLTDQSVSAIGARWGFPDAAHFSRTFKSAFGFSPSECRAAR</sequence>
<dbReference type="GO" id="GO:0043565">
    <property type="term" value="F:sequence-specific DNA binding"/>
    <property type="evidence" value="ECO:0007669"/>
    <property type="project" value="InterPro"/>
</dbReference>
<dbReference type="SMART" id="SM00342">
    <property type="entry name" value="HTH_ARAC"/>
    <property type="match status" value="1"/>
</dbReference>
<dbReference type="Pfam" id="PF12833">
    <property type="entry name" value="HTH_18"/>
    <property type="match status" value="1"/>
</dbReference>
<dbReference type="Pfam" id="PF14525">
    <property type="entry name" value="AraC_binding_2"/>
    <property type="match status" value="1"/>
</dbReference>
<feature type="domain" description="HTH araC/xylS-type" evidence="4">
    <location>
        <begin position="216"/>
        <end position="317"/>
    </location>
</feature>
<dbReference type="PROSITE" id="PS01124">
    <property type="entry name" value="HTH_ARAC_FAMILY_2"/>
    <property type="match status" value="1"/>
</dbReference>
<dbReference type="PANTHER" id="PTHR46796:SF6">
    <property type="entry name" value="ARAC SUBFAMILY"/>
    <property type="match status" value="1"/>
</dbReference>
<dbReference type="RefSeq" id="WP_058231096.1">
    <property type="nucleotide sequence ID" value="NZ_FMYG01000001.1"/>
</dbReference>
<keyword evidence="1" id="KW-0805">Transcription regulation</keyword>
<accession>A0A1G6GZH5</accession>
<dbReference type="EMBL" id="FMYG01000001">
    <property type="protein sequence ID" value="SDB87460.1"/>
    <property type="molecule type" value="Genomic_DNA"/>
</dbReference>
<evidence type="ECO:0000256" key="2">
    <source>
        <dbReference type="ARBA" id="ARBA00023125"/>
    </source>
</evidence>
<gene>
    <name evidence="5" type="ORF">SAMN05216418_0862</name>
</gene>
<evidence type="ECO:0000313" key="5">
    <source>
        <dbReference type="EMBL" id="SDB87460.1"/>
    </source>
</evidence>
<dbReference type="InterPro" id="IPR018060">
    <property type="entry name" value="HTH_AraC"/>
</dbReference>
<dbReference type="InterPro" id="IPR050204">
    <property type="entry name" value="AraC_XylS_family_regulators"/>
</dbReference>
<keyword evidence="2 5" id="KW-0238">DNA-binding</keyword>
<dbReference type="PRINTS" id="PR00032">
    <property type="entry name" value="HTHARAC"/>
</dbReference>